<name>E4XKL2_OIKDI</name>
<evidence type="ECO:0000256" key="1">
    <source>
        <dbReference type="ARBA" id="ARBA00013203"/>
    </source>
</evidence>
<evidence type="ECO:0000256" key="4">
    <source>
        <dbReference type="ARBA" id="ARBA00022741"/>
    </source>
</evidence>
<evidence type="ECO:0000256" key="7">
    <source>
        <dbReference type="ARBA" id="ARBA00037966"/>
    </source>
</evidence>
<dbReference type="EC" id="2.7.12.1" evidence="1"/>
<dbReference type="AlphaFoldDB" id="E4XKL2"/>
<feature type="domain" description="Protein kinase" evidence="10">
    <location>
        <begin position="73"/>
        <end position="320"/>
    </location>
</feature>
<dbReference type="GO" id="GO:0043484">
    <property type="term" value="P:regulation of RNA splicing"/>
    <property type="evidence" value="ECO:0007669"/>
    <property type="project" value="TreeGrafter"/>
</dbReference>
<dbReference type="Gene3D" id="3.30.200.20">
    <property type="entry name" value="Phosphorylase Kinase, domain 1"/>
    <property type="match status" value="1"/>
</dbReference>
<keyword evidence="2 9" id="KW-0723">Serine/threonine-protein kinase</keyword>
<dbReference type="EMBL" id="FN653065">
    <property type="protein sequence ID" value="CBY10715.1"/>
    <property type="molecule type" value="Genomic_DNA"/>
</dbReference>
<evidence type="ECO:0000259" key="10">
    <source>
        <dbReference type="PROSITE" id="PS50011"/>
    </source>
</evidence>
<dbReference type="PROSITE" id="PS50011">
    <property type="entry name" value="PROTEIN_KINASE_DOM"/>
    <property type="match status" value="1"/>
</dbReference>
<dbReference type="GO" id="GO:0005634">
    <property type="term" value="C:nucleus"/>
    <property type="evidence" value="ECO:0007669"/>
    <property type="project" value="TreeGrafter"/>
</dbReference>
<evidence type="ECO:0000313" key="12">
    <source>
        <dbReference type="Proteomes" id="UP000001307"/>
    </source>
</evidence>
<keyword evidence="4 8" id="KW-0547">Nucleotide-binding</keyword>
<feature type="binding site" evidence="8">
    <location>
        <position position="102"/>
    </location>
    <ligand>
        <name>ATP</name>
        <dbReference type="ChEBI" id="CHEBI:30616"/>
    </ligand>
</feature>
<evidence type="ECO:0000256" key="3">
    <source>
        <dbReference type="ARBA" id="ARBA00022679"/>
    </source>
</evidence>
<dbReference type="GO" id="GO:0005524">
    <property type="term" value="F:ATP binding"/>
    <property type="evidence" value="ECO:0007669"/>
    <property type="project" value="UniProtKB-UniRule"/>
</dbReference>
<accession>E4XKL2</accession>
<reference evidence="11" key="1">
    <citation type="journal article" date="2010" name="Science">
        <title>Plasticity of animal genome architecture unmasked by rapid evolution of a pelagic tunicate.</title>
        <authorList>
            <person name="Denoeud F."/>
            <person name="Henriet S."/>
            <person name="Mungpakdee S."/>
            <person name="Aury J.M."/>
            <person name="Da Silva C."/>
            <person name="Brinkmann H."/>
            <person name="Mikhaleva J."/>
            <person name="Olsen L.C."/>
            <person name="Jubin C."/>
            <person name="Canestro C."/>
            <person name="Bouquet J.M."/>
            <person name="Danks G."/>
            <person name="Poulain J."/>
            <person name="Campsteijn C."/>
            <person name="Adamski M."/>
            <person name="Cross I."/>
            <person name="Yadetie F."/>
            <person name="Muffato M."/>
            <person name="Louis A."/>
            <person name="Butcher S."/>
            <person name="Tsagkogeorga G."/>
            <person name="Konrad A."/>
            <person name="Singh S."/>
            <person name="Jensen M.F."/>
            <person name="Cong E.H."/>
            <person name="Eikeseth-Otteraa H."/>
            <person name="Noel B."/>
            <person name="Anthouard V."/>
            <person name="Porcel B.M."/>
            <person name="Kachouri-Lafond R."/>
            <person name="Nishino A."/>
            <person name="Ugolini M."/>
            <person name="Chourrout P."/>
            <person name="Nishida H."/>
            <person name="Aasland R."/>
            <person name="Huzurbazar S."/>
            <person name="Westhof E."/>
            <person name="Delsuc F."/>
            <person name="Lehrach H."/>
            <person name="Reinhardt R."/>
            <person name="Weissenbach J."/>
            <person name="Roy S.W."/>
            <person name="Artiguenave F."/>
            <person name="Postlethwait J.H."/>
            <person name="Manak J.R."/>
            <person name="Thompson E.M."/>
            <person name="Jaillon O."/>
            <person name="Du Pasquier L."/>
            <person name="Boudinot P."/>
            <person name="Liberles D.A."/>
            <person name="Volff J.N."/>
            <person name="Philippe H."/>
            <person name="Lenhard B."/>
            <person name="Roest Crollius H."/>
            <person name="Wincker P."/>
            <person name="Chourrout D."/>
        </authorList>
    </citation>
    <scope>NUCLEOTIDE SEQUENCE [LARGE SCALE GENOMIC DNA]</scope>
</reference>
<keyword evidence="6 8" id="KW-0067">ATP-binding</keyword>
<dbReference type="GO" id="GO:0004674">
    <property type="term" value="F:protein serine/threonine kinase activity"/>
    <property type="evidence" value="ECO:0007669"/>
    <property type="project" value="UniProtKB-KW"/>
</dbReference>
<evidence type="ECO:0000256" key="6">
    <source>
        <dbReference type="ARBA" id="ARBA00022840"/>
    </source>
</evidence>
<proteinExistence type="inferred from homology"/>
<dbReference type="InterPro" id="IPR017441">
    <property type="entry name" value="Protein_kinase_ATP_BS"/>
</dbReference>
<dbReference type="Gene3D" id="1.10.510.10">
    <property type="entry name" value="Transferase(Phosphotransferase) domain 1"/>
    <property type="match status" value="1"/>
</dbReference>
<protein>
    <recommendedName>
        <fullName evidence="1">dual-specificity kinase</fullName>
        <ecNumber evidence="1">2.7.12.1</ecNumber>
    </recommendedName>
</protein>
<gene>
    <name evidence="11" type="ORF">GSOID_T00014224001</name>
</gene>
<evidence type="ECO:0000313" key="11">
    <source>
        <dbReference type="EMBL" id="CBY10715.1"/>
    </source>
</evidence>
<dbReference type="InterPro" id="IPR011009">
    <property type="entry name" value="Kinase-like_dom_sf"/>
</dbReference>
<dbReference type="PANTHER" id="PTHR45646:SF11">
    <property type="entry name" value="SERINE_THREONINE-PROTEIN KINASE DOA"/>
    <property type="match status" value="1"/>
</dbReference>
<comment type="similarity">
    <text evidence="7">Belongs to the protein kinase superfamily. CMGC Ser/Thr protein kinase family. Lammer subfamily.</text>
</comment>
<evidence type="ECO:0000256" key="5">
    <source>
        <dbReference type="ARBA" id="ARBA00022777"/>
    </source>
</evidence>
<keyword evidence="3" id="KW-0808">Transferase</keyword>
<sequence>MASALRKLFDVNFAYSSHSSCFQLRLQRSSGKTKSTKIQQQNQQVNSMAEKTKPEKKQGHFEGHVGDFLAQTWSVERELGAGTFGKVYHCKNVESGVNCAIKVIRNIPRYTAAAKIEISILKSLTRKNQSGFIPIVQLCQQFIFDGHVCLVFPVHGISTYDYMKSVGYKPYKLNTIKSFCSQLLSALQFLHSHQCTHTDIKPENILFKSERAFIESIPGDPKSRRLLSSEIIVIDFGSAVFESDHHSKTVSTRHYRAPEIIYGQSWNKQIDIWSLGCMLFEYYTGDTMFETHEDLEHLAIMERYIGKKYFVVRKNHAANG</sequence>
<keyword evidence="5" id="KW-0418">Kinase</keyword>
<dbReference type="SMART" id="SM00220">
    <property type="entry name" value="S_TKc"/>
    <property type="match status" value="1"/>
</dbReference>
<keyword evidence="12" id="KW-1185">Reference proteome</keyword>
<evidence type="ECO:0000256" key="2">
    <source>
        <dbReference type="ARBA" id="ARBA00022527"/>
    </source>
</evidence>
<dbReference type="GO" id="GO:0004712">
    <property type="term" value="F:protein serine/threonine/tyrosine kinase activity"/>
    <property type="evidence" value="ECO:0007669"/>
    <property type="project" value="UniProtKB-EC"/>
</dbReference>
<dbReference type="PROSITE" id="PS00108">
    <property type="entry name" value="PROTEIN_KINASE_ST"/>
    <property type="match status" value="1"/>
</dbReference>
<organism evidence="11">
    <name type="scientific">Oikopleura dioica</name>
    <name type="common">Tunicate</name>
    <dbReference type="NCBI Taxonomy" id="34765"/>
    <lineage>
        <taxon>Eukaryota</taxon>
        <taxon>Metazoa</taxon>
        <taxon>Chordata</taxon>
        <taxon>Tunicata</taxon>
        <taxon>Appendicularia</taxon>
        <taxon>Copelata</taxon>
        <taxon>Oikopleuridae</taxon>
        <taxon>Oikopleura</taxon>
    </lineage>
</organism>
<dbReference type="InterPro" id="IPR051175">
    <property type="entry name" value="CLK_kinases"/>
</dbReference>
<dbReference type="SUPFAM" id="SSF56112">
    <property type="entry name" value="Protein kinase-like (PK-like)"/>
    <property type="match status" value="1"/>
</dbReference>
<dbReference type="PANTHER" id="PTHR45646">
    <property type="entry name" value="SERINE/THREONINE-PROTEIN KINASE DOA-RELATED"/>
    <property type="match status" value="1"/>
</dbReference>
<dbReference type="Pfam" id="PF00069">
    <property type="entry name" value="Pkinase"/>
    <property type="match status" value="1"/>
</dbReference>
<dbReference type="OrthoDB" id="283111at2759"/>
<dbReference type="Proteomes" id="UP000001307">
    <property type="component" value="Unassembled WGS sequence"/>
</dbReference>
<evidence type="ECO:0000256" key="9">
    <source>
        <dbReference type="RuleBase" id="RU000304"/>
    </source>
</evidence>
<dbReference type="InterPro" id="IPR008271">
    <property type="entry name" value="Ser/Thr_kinase_AS"/>
</dbReference>
<dbReference type="PROSITE" id="PS00107">
    <property type="entry name" value="PROTEIN_KINASE_ATP"/>
    <property type="match status" value="1"/>
</dbReference>
<dbReference type="InterPro" id="IPR000719">
    <property type="entry name" value="Prot_kinase_dom"/>
</dbReference>
<evidence type="ECO:0000256" key="8">
    <source>
        <dbReference type="PROSITE-ProRule" id="PRU10141"/>
    </source>
</evidence>
<dbReference type="InParanoid" id="E4XKL2"/>